<organism evidence="1 2">
    <name type="scientific">Magnetospirillum aberrantis SpK</name>
    <dbReference type="NCBI Taxonomy" id="908842"/>
    <lineage>
        <taxon>Bacteria</taxon>
        <taxon>Pseudomonadati</taxon>
        <taxon>Pseudomonadota</taxon>
        <taxon>Alphaproteobacteria</taxon>
        <taxon>Rhodospirillales</taxon>
        <taxon>Rhodospirillaceae</taxon>
        <taxon>Magnetospirillum</taxon>
    </lineage>
</organism>
<proteinExistence type="predicted"/>
<dbReference type="Pfam" id="PF10116">
    <property type="entry name" value="Host_attach"/>
    <property type="match status" value="1"/>
</dbReference>
<comment type="caution">
    <text evidence="1">The sequence shown here is derived from an EMBL/GenBank/DDBJ whole genome shotgun (WGS) entry which is preliminary data.</text>
</comment>
<dbReference type="RefSeq" id="WP_163682331.1">
    <property type="nucleotide sequence ID" value="NZ_JAAIYP010000044.1"/>
</dbReference>
<name>A0A7C9V160_9PROT</name>
<evidence type="ECO:0000313" key="1">
    <source>
        <dbReference type="EMBL" id="NFV81875.1"/>
    </source>
</evidence>
<dbReference type="InterPro" id="IPR019291">
    <property type="entry name" value="Host_attachment_protein"/>
</dbReference>
<keyword evidence="2" id="KW-1185">Reference proteome</keyword>
<accession>A0A7C9V160</accession>
<protein>
    <submittedName>
        <fullName evidence="1">Host attachment protein</fullName>
    </submittedName>
</protein>
<reference evidence="1 2" key="1">
    <citation type="submission" date="2020-02" db="EMBL/GenBank/DDBJ databases">
        <authorList>
            <person name="Dziuba M."/>
            <person name="Kuznetsov B."/>
            <person name="Mardanov A."/>
            <person name="Ravin N."/>
            <person name="Grouzdev D."/>
        </authorList>
    </citation>
    <scope>NUCLEOTIDE SEQUENCE [LARGE SCALE GENOMIC DNA]</scope>
    <source>
        <strain evidence="1 2">SpK</strain>
    </source>
</reference>
<sequence>MRTSETWICLADGDRAQFYHCESPGYAVEPVMGFGLPQGARTFAGRLAAQLDRAARDSLFNTLVLVGPHAVLMAVEEEMAPGTRARVVGEVERDLCGRSPRELEAHLGMVLRH</sequence>
<dbReference type="EMBL" id="JAAIYP010000044">
    <property type="protein sequence ID" value="NFV81875.1"/>
    <property type="molecule type" value="Genomic_DNA"/>
</dbReference>
<dbReference type="AlphaFoldDB" id="A0A7C9V160"/>
<evidence type="ECO:0000313" key="2">
    <source>
        <dbReference type="Proteomes" id="UP000480684"/>
    </source>
</evidence>
<dbReference type="Proteomes" id="UP000480684">
    <property type="component" value="Unassembled WGS sequence"/>
</dbReference>
<gene>
    <name evidence="1" type="ORF">G4223_17320</name>
</gene>